<dbReference type="InterPro" id="IPR035513">
    <property type="entry name" value="Invertase/methylesterase_inhib"/>
</dbReference>
<dbReference type="OrthoDB" id="764172at2759"/>
<dbReference type="SUPFAM" id="SSF101148">
    <property type="entry name" value="Plant invertase/pectin methylesterase inhibitor"/>
    <property type="match status" value="1"/>
</dbReference>
<gene>
    <name evidence="5" type="ORF">EZV62_000138</name>
</gene>
<comment type="similarity">
    <text evidence="3">Belongs to the PMEI family.</text>
</comment>
<evidence type="ECO:0000256" key="4">
    <source>
        <dbReference type="SAM" id="SignalP"/>
    </source>
</evidence>
<evidence type="ECO:0000313" key="5">
    <source>
        <dbReference type="EMBL" id="TXG71559.1"/>
    </source>
</evidence>
<comment type="caution">
    <text evidence="5">The sequence shown here is derived from an EMBL/GenBank/DDBJ whole genome shotgun (WGS) entry which is preliminary data.</text>
</comment>
<accession>A0A5C7IR65</accession>
<keyword evidence="1 4" id="KW-0732">Signal</keyword>
<evidence type="ECO:0000256" key="3">
    <source>
        <dbReference type="ARBA" id="ARBA00038471"/>
    </source>
</evidence>
<dbReference type="PANTHER" id="PTHR36710">
    <property type="entry name" value="PECTINESTERASE INHIBITOR-LIKE"/>
    <property type="match status" value="1"/>
</dbReference>
<protein>
    <recommendedName>
        <fullName evidence="7">Pectinesterase inhibitor domain-containing protein</fullName>
    </recommendedName>
</protein>
<dbReference type="NCBIfam" id="TIGR01614">
    <property type="entry name" value="PME_inhib"/>
    <property type="match status" value="1"/>
</dbReference>
<feature type="chain" id="PRO_5023072848" description="Pectinesterase inhibitor domain-containing protein" evidence="4">
    <location>
        <begin position="24"/>
        <end position="136"/>
    </location>
</feature>
<evidence type="ECO:0000256" key="1">
    <source>
        <dbReference type="ARBA" id="ARBA00022729"/>
    </source>
</evidence>
<name>A0A5C7IR65_9ROSI</name>
<dbReference type="EMBL" id="VAHF01000001">
    <property type="protein sequence ID" value="TXG71559.1"/>
    <property type="molecule type" value="Genomic_DNA"/>
</dbReference>
<evidence type="ECO:0000313" key="6">
    <source>
        <dbReference type="Proteomes" id="UP000323000"/>
    </source>
</evidence>
<feature type="signal peptide" evidence="4">
    <location>
        <begin position="1"/>
        <end position="23"/>
    </location>
</feature>
<sequence>MKSFVLLSIVFMVFLFLTIQVSAHDLIDDTCKKTHFYDLFVTTLRSDPQSSKVDVQGLARITFKDVRLFNVLYTCLIQYNAMVYYDLSVAIHGLAKGYTTIAEVSAGLIATDAHTCGKGLKRFPELDSETIVKILL</sequence>
<proteinExistence type="inferred from homology"/>
<dbReference type="InterPro" id="IPR006501">
    <property type="entry name" value="Pectinesterase_inhib_dom"/>
</dbReference>
<dbReference type="PANTHER" id="PTHR36710:SF18">
    <property type="entry name" value="PECTINESTERASE INHIBITOR 5-RELATED"/>
    <property type="match status" value="1"/>
</dbReference>
<dbReference type="Proteomes" id="UP000323000">
    <property type="component" value="Chromosome 1"/>
</dbReference>
<dbReference type="Gene3D" id="1.20.140.40">
    <property type="entry name" value="Invertase/pectin methylesterase inhibitor family protein"/>
    <property type="match status" value="1"/>
</dbReference>
<keyword evidence="2" id="KW-1015">Disulfide bond</keyword>
<dbReference type="GO" id="GO:0004857">
    <property type="term" value="F:enzyme inhibitor activity"/>
    <property type="evidence" value="ECO:0007669"/>
    <property type="project" value="InterPro"/>
</dbReference>
<organism evidence="5 6">
    <name type="scientific">Acer yangbiense</name>
    <dbReference type="NCBI Taxonomy" id="1000413"/>
    <lineage>
        <taxon>Eukaryota</taxon>
        <taxon>Viridiplantae</taxon>
        <taxon>Streptophyta</taxon>
        <taxon>Embryophyta</taxon>
        <taxon>Tracheophyta</taxon>
        <taxon>Spermatophyta</taxon>
        <taxon>Magnoliopsida</taxon>
        <taxon>eudicotyledons</taxon>
        <taxon>Gunneridae</taxon>
        <taxon>Pentapetalae</taxon>
        <taxon>rosids</taxon>
        <taxon>malvids</taxon>
        <taxon>Sapindales</taxon>
        <taxon>Sapindaceae</taxon>
        <taxon>Hippocastanoideae</taxon>
        <taxon>Acereae</taxon>
        <taxon>Acer</taxon>
    </lineage>
</organism>
<reference evidence="6" key="1">
    <citation type="journal article" date="2019" name="Gigascience">
        <title>De novo genome assembly of the endangered Acer yangbiense, a plant species with extremely small populations endemic to Yunnan Province, China.</title>
        <authorList>
            <person name="Yang J."/>
            <person name="Wariss H.M."/>
            <person name="Tao L."/>
            <person name="Zhang R."/>
            <person name="Yun Q."/>
            <person name="Hollingsworth P."/>
            <person name="Dao Z."/>
            <person name="Luo G."/>
            <person name="Guo H."/>
            <person name="Ma Y."/>
            <person name="Sun W."/>
        </authorList>
    </citation>
    <scope>NUCLEOTIDE SEQUENCE [LARGE SCALE GENOMIC DNA]</scope>
    <source>
        <strain evidence="6">cv. Malutang</strain>
    </source>
</reference>
<evidence type="ECO:0000256" key="2">
    <source>
        <dbReference type="ARBA" id="ARBA00023157"/>
    </source>
</evidence>
<evidence type="ECO:0008006" key="7">
    <source>
        <dbReference type="Google" id="ProtNLM"/>
    </source>
</evidence>
<dbReference type="InterPro" id="IPR052421">
    <property type="entry name" value="PCW_Enzyme_Inhibitor"/>
</dbReference>
<dbReference type="AlphaFoldDB" id="A0A5C7IR65"/>
<keyword evidence="6" id="KW-1185">Reference proteome</keyword>